<dbReference type="Pfam" id="PF15919">
    <property type="entry name" value="HicB_lk_antitox"/>
    <property type="match status" value="1"/>
</dbReference>
<evidence type="ECO:0000259" key="1">
    <source>
        <dbReference type="Pfam" id="PF15919"/>
    </source>
</evidence>
<dbReference type="Gene3D" id="3.30.160.250">
    <property type="match status" value="1"/>
</dbReference>
<dbReference type="EMBL" id="RHJS01000002">
    <property type="protein sequence ID" value="RRK34514.1"/>
    <property type="molecule type" value="Genomic_DNA"/>
</dbReference>
<feature type="domain" description="HicB-like antitoxin of toxin-antitoxin system" evidence="1">
    <location>
        <begin position="6"/>
        <end position="110"/>
    </location>
</feature>
<evidence type="ECO:0000313" key="3">
    <source>
        <dbReference type="Proteomes" id="UP000274920"/>
    </source>
</evidence>
<comment type="caution">
    <text evidence="2">The sequence shown here is derived from an EMBL/GenBank/DDBJ whole genome shotgun (WGS) entry which is preliminary data.</text>
</comment>
<dbReference type="InterPro" id="IPR031807">
    <property type="entry name" value="HicB-like"/>
</dbReference>
<dbReference type="Proteomes" id="UP000274920">
    <property type="component" value="Unassembled WGS sequence"/>
</dbReference>
<organism evidence="2 3">
    <name type="scientific">Schaedlerella arabinosiphila</name>
    <dbReference type="NCBI Taxonomy" id="2044587"/>
    <lineage>
        <taxon>Bacteria</taxon>
        <taxon>Bacillati</taxon>
        <taxon>Bacillota</taxon>
        <taxon>Clostridia</taxon>
        <taxon>Lachnospirales</taxon>
        <taxon>Lachnospiraceae</taxon>
        <taxon>Schaedlerella</taxon>
    </lineage>
</organism>
<accession>A0A3R8JTF6</accession>
<keyword evidence="3" id="KW-1185">Reference proteome</keyword>
<reference evidence="2" key="1">
    <citation type="submission" date="2018-10" db="EMBL/GenBank/DDBJ databases">
        <title>Schaedlerella arabinophila gen. nov. sp. nov., isolated from the mouse intestinal tract and comparative analysis with the genome of the closely related altered Schaedler flora strain ASF502.</title>
        <authorList>
            <person name="Miyake S."/>
            <person name="Soh M."/>
            <person name="Seedorf H."/>
        </authorList>
    </citation>
    <scope>NUCLEOTIDE SEQUENCE [LARGE SCALE GENOMIC DNA]</scope>
    <source>
        <strain evidence="2">DSM 106076</strain>
    </source>
</reference>
<dbReference type="AlphaFoldDB" id="A0A3R8JTF6"/>
<gene>
    <name evidence="2" type="ORF">EBB54_26630</name>
</gene>
<sequence>MLSMTYLAVLEPGEDGSYGISFPDLPGCFSYGENLAHAGQMAAEAASLHVYGLEQDGDEIPTPSLSLPKGDIEGMVVMPITIHPDLYRAKRDNERIKTNITLPAWLKRIAEEQKVNYSRLLETALIDYLQIPMSGRQ</sequence>
<dbReference type="SUPFAM" id="SSF143100">
    <property type="entry name" value="TTHA1013/TTHA0281-like"/>
    <property type="match status" value="1"/>
</dbReference>
<protein>
    <submittedName>
        <fullName evidence="2">HicB family protein</fullName>
    </submittedName>
</protein>
<name>A0A3R8JTF6_9FIRM</name>
<dbReference type="InterPro" id="IPR035069">
    <property type="entry name" value="TTHA1013/TTHA0281-like"/>
</dbReference>
<dbReference type="RefSeq" id="WP_125129627.1">
    <property type="nucleotide sequence ID" value="NZ_RHJS01000002.1"/>
</dbReference>
<proteinExistence type="predicted"/>
<evidence type="ECO:0000313" key="2">
    <source>
        <dbReference type="EMBL" id="RRK34514.1"/>
    </source>
</evidence>